<protein>
    <recommendedName>
        <fullName evidence="3">Cytochrome P450</fullName>
    </recommendedName>
</protein>
<dbReference type="EnsemblProtists" id="EOD24286">
    <property type="protein sequence ID" value="EOD24286"/>
    <property type="gene ID" value="EMIHUDRAFT_238731"/>
</dbReference>
<dbReference type="HOGENOM" id="CLU_113098_0_0_1"/>
<evidence type="ECO:0008006" key="3">
    <source>
        <dbReference type="Google" id="ProtNLM"/>
    </source>
</evidence>
<reference evidence="1" key="2">
    <citation type="submission" date="2024-10" db="UniProtKB">
        <authorList>
            <consortium name="EnsemblProtists"/>
        </authorList>
    </citation>
    <scope>IDENTIFICATION</scope>
</reference>
<dbReference type="SUPFAM" id="SSF48264">
    <property type="entry name" value="Cytochrome P450"/>
    <property type="match status" value="1"/>
</dbReference>
<dbReference type="GO" id="GO:0005506">
    <property type="term" value="F:iron ion binding"/>
    <property type="evidence" value="ECO:0007669"/>
    <property type="project" value="InterPro"/>
</dbReference>
<dbReference type="GO" id="GO:0004497">
    <property type="term" value="F:monooxygenase activity"/>
    <property type="evidence" value="ECO:0007669"/>
    <property type="project" value="InterPro"/>
</dbReference>
<dbReference type="GO" id="GO:0020037">
    <property type="term" value="F:heme binding"/>
    <property type="evidence" value="ECO:0007669"/>
    <property type="project" value="InterPro"/>
</dbReference>
<dbReference type="AlphaFoldDB" id="A0A0D3JLA1"/>
<organism evidence="1 2">
    <name type="scientific">Emiliania huxleyi (strain CCMP1516)</name>
    <dbReference type="NCBI Taxonomy" id="280463"/>
    <lineage>
        <taxon>Eukaryota</taxon>
        <taxon>Haptista</taxon>
        <taxon>Haptophyta</taxon>
        <taxon>Prymnesiophyceae</taxon>
        <taxon>Isochrysidales</taxon>
        <taxon>Noelaerhabdaceae</taxon>
        <taxon>Emiliania</taxon>
    </lineage>
</organism>
<dbReference type="PaxDb" id="2903-EOD24286"/>
<dbReference type="GeneID" id="17269830"/>
<name>A0A0D3JLA1_EMIH1</name>
<proteinExistence type="predicted"/>
<dbReference type="KEGG" id="ehx:EMIHUDRAFT_238731"/>
<keyword evidence="2" id="KW-1185">Reference proteome</keyword>
<dbReference type="RefSeq" id="XP_005776715.1">
    <property type="nucleotide sequence ID" value="XM_005776658.1"/>
</dbReference>
<evidence type="ECO:0000313" key="1">
    <source>
        <dbReference type="EnsemblProtists" id="EOD24286"/>
    </source>
</evidence>
<dbReference type="Proteomes" id="UP000013827">
    <property type="component" value="Unassembled WGS sequence"/>
</dbReference>
<accession>A0A0D3JLA1</accession>
<reference evidence="2" key="1">
    <citation type="journal article" date="2013" name="Nature">
        <title>Pan genome of the phytoplankton Emiliania underpins its global distribution.</title>
        <authorList>
            <person name="Read B.A."/>
            <person name="Kegel J."/>
            <person name="Klute M.J."/>
            <person name="Kuo A."/>
            <person name="Lefebvre S.C."/>
            <person name="Maumus F."/>
            <person name="Mayer C."/>
            <person name="Miller J."/>
            <person name="Monier A."/>
            <person name="Salamov A."/>
            <person name="Young J."/>
            <person name="Aguilar M."/>
            <person name="Claverie J.M."/>
            <person name="Frickenhaus S."/>
            <person name="Gonzalez K."/>
            <person name="Herman E.K."/>
            <person name="Lin Y.C."/>
            <person name="Napier J."/>
            <person name="Ogata H."/>
            <person name="Sarno A.F."/>
            <person name="Shmutz J."/>
            <person name="Schroeder D."/>
            <person name="de Vargas C."/>
            <person name="Verret F."/>
            <person name="von Dassow P."/>
            <person name="Valentin K."/>
            <person name="Van de Peer Y."/>
            <person name="Wheeler G."/>
            <person name="Dacks J.B."/>
            <person name="Delwiche C.F."/>
            <person name="Dyhrman S.T."/>
            <person name="Glockner G."/>
            <person name="John U."/>
            <person name="Richards T."/>
            <person name="Worden A.Z."/>
            <person name="Zhang X."/>
            <person name="Grigoriev I.V."/>
            <person name="Allen A.E."/>
            <person name="Bidle K."/>
            <person name="Borodovsky M."/>
            <person name="Bowler C."/>
            <person name="Brownlee C."/>
            <person name="Cock J.M."/>
            <person name="Elias M."/>
            <person name="Gladyshev V.N."/>
            <person name="Groth M."/>
            <person name="Guda C."/>
            <person name="Hadaegh A."/>
            <person name="Iglesias-Rodriguez M.D."/>
            <person name="Jenkins J."/>
            <person name="Jones B.M."/>
            <person name="Lawson T."/>
            <person name="Leese F."/>
            <person name="Lindquist E."/>
            <person name="Lobanov A."/>
            <person name="Lomsadze A."/>
            <person name="Malik S.B."/>
            <person name="Marsh M.E."/>
            <person name="Mackinder L."/>
            <person name="Mock T."/>
            <person name="Mueller-Roeber B."/>
            <person name="Pagarete A."/>
            <person name="Parker M."/>
            <person name="Probert I."/>
            <person name="Quesneville H."/>
            <person name="Raines C."/>
            <person name="Rensing S.A."/>
            <person name="Riano-Pachon D.M."/>
            <person name="Richier S."/>
            <person name="Rokitta S."/>
            <person name="Shiraiwa Y."/>
            <person name="Soanes D.M."/>
            <person name="van der Giezen M."/>
            <person name="Wahlund T.M."/>
            <person name="Williams B."/>
            <person name="Wilson W."/>
            <person name="Wolfe G."/>
            <person name="Wurch L.L."/>
        </authorList>
    </citation>
    <scope>NUCLEOTIDE SEQUENCE</scope>
</reference>
<evidence type="ECO:0000313" key="2">
    <source>
        <dbReference type="Proteomes" id="UP000013827"/>
    </source>
</evidence>
<dbReference type="InterPro" id="IPR036396">
    <property type="entry name" value="Cyt_P450_sf"/>
</dbReference>
<dbReference type="Gene3D" id="1.10.630.10">
    <property type="entry name" value="Cytochrome P450"/>
    <property type="match status" value="1"/>
</dbReference>
<sequence>MNCAPKAGRRAAAIMGRLLRRQSSVAQAPGLRSYPVIGSMLNLPAENVWHLQRRAARANAPDIYLMFANGYSKMGHFYTMGFPGVGEGVHGTIYICSDPEEYRMPGADEPGGATRGALNIFGHGEAWRQERMFFQQDLQTPKAARGYIPGLAKAAQLASRGAPACADSMDSFAARSSFDLFTAAFFGQLIESADPATPSLPGNLEFAEATDR</sequence>
<dbReference type="GO" id="GO:0016705">
    <property type="term" value="F:oxidoreductase activity, acting on paired donors, with incorporation or reduction of molecular oxygen"/>
    <property type="evidence" value="ECO:0007669"/>
    <property type="project" value="InterPro"/>
</dbReference>